<comment type="caution">
    <text evidence="2">The sequence shown here is derived from an EMBL/GenBank/DDBJ whole genome shotgun (WGS) entry which is preliminary data.</text>
</comment>
<gene>
    <name evidence="2" type="ORF">Dsin_031642</name>
</gene>
<protein>
    <submittedName>
        <fullName evidence="2">Uncharacterized protein</fullName>
    </submittedName>
</protein>
<dbReference type="GO" id="GO:0010089">
    <property type="term" value="P:xylem development"/>
    <property type="evidence" value="ECO:0007669"/>
    <property type="project" value="InterPro"/>
</dbReference>
<name>A0AAD9ZLH0_9ROSI</name>
<dbReference type="PANTHER" id="PTHR33974:SF2">
    <property type="entry name" value="VASCULAR-RELATED UNKNOWN PROTEIN 1"/>
    <property type="match status" value="1"/>
</dbReference>
<reference evidence="2" key="1">
    <citation type="journal article" date="2023" name="Plant J.">
        <title>Genome sequences and population genomics provide insights into the demographic history, inbreeding, and mutation load of two 'living fossil' tree species of Dipteronia.</title>
        <authorList>
            <person name="Feng Y."/>
            <person name="Comes H.P."/>
            <person name="Chen J."/>
            <person name="Zhu S."/>
            <person name="Lu R."/>
            <person name="Zhang X."/>
            <person name="Li P."/>
            <person name="Qiu J."/>
            <person name="Olsen K.M."/>
            <person name="Qiu Y."/>
        </authorList>
    </citation>
    <scope>NUCLEOTIDE SEQUENCE</scope>
    <source>
        <strain evidence="2">NBL</strain>
    </source>
</reference>
<accession>A0AAD9ZLH0</accession>
<evidence type="ECO:0000256" key="1">
    <source>
        <dbReference type="SAM" id="MobiDB-lite"/>
    </source>
</evidence>
<organism evidence="2 3">
    <name type="scientific">Dipteronia sinensis</name>
    <dbReference type="NCBI Taxonomy" id="43782"/>
    <lineage>
        <taxon>Eukaryota</taxon>
        <taxon>Viridiplantae</taxon>
        <taxon>Streptophyta</taxon>
        <taxon>Embryophyta</taxon>
        <taxon>Tracheophyta</taxon>
        <taxon>Spermatophyta</taxon>
        <taxon>Magnoliopsida</taxon>
        <taxon>eudicotyledons</taxon>
        <taxon>Gunneridae</taxon>
        <taxon>Pentapetalae</taxon>
        <taxon>rosids</taxon>
        <taxon>malvids</taxon>
        <taxon>Sapindales</taxon>
        <taxon>Sapindaceae</taxon>
        <taxon>Hippocastanoideae</taxon>
        <taxon>Acereae</taxon>
        <taxon>Dipteronia</taxon>
    </lineage>
</organism>
<keyword evidence="3" id="KW-1185">Reference proteome</keyword>
<dbReference type="AlphaFoldDB" id="A0AAD9ZLH0"/>
<feature type="compositionally biased region" description="Polar residues" evidence="1">
    <location>
        <begin position="131"/>
        <end position="141"/>
    </location>
</feature>
<evidence type="ECO:0000313" key="2">
    <source>
        <dbReference type="EMBL" id="KAK3184356.1"/>
    </source>
</evidence>
<dbReference type="InterPro" id="IPR039280">
    <property type="entry name" value="VUP"/>
</dbReference>
<dbReference type="EMBL" id="JANJYJ010000010">
    <property type="protein sequence ID" value="KAK3184356.1"/>
    <property type="molecule type" value="Genomic_DNA"/>
</dbReference>
<feature type="region of interest" description="Disordered" evidence="1">
    <location>
        <begin position="126"/>
        <end position="158"/>
    </location>
</feature>
<proteinExistence type="predicted"/>
<dbReference type="PANTHER" id="PTHR33974">
    <property type="entry name" value="VASCULAR-RELATED UNKNOWN PROTEIN 1-RELATED"/>
    <property type="match status" value="1"/>
</dbReference>
<evidence type="ECO:0000313" key="3">
    <source>
        <dbReference type="Proteomes" id="UP001281410"/>
    </source>
</evidence>
<dbReference type="Proteomes" id="UP001281410">
    <property type="component" value="Unassembled WGS sequence"/>
</dbReference>
<sequence length="224" mass="24686">MFLMGPARGAQSQSAHSAKKFYLHQKPVIASSRGTTTGSPNDDDQEESGWTAYFEDFSNNRVENSFCSSYIDSSNSLVSDAAFSGAAWTNNHHQQLITACSSIGATKKFPKKLKLKKTRTKEICEDDSLEDTASSPVNSPKVSDLEPTIDMNHPDRKADHDHMYSSLGKGGASEEYFSQVQSREEFRSMNNNSSSTGTINNDCADLKRRGLCLVPLSMLVNYYG</sequence>